<dbReference type="PANTHER" id="PTHR21576">
    <property type="entry name" value="UNCHARACTERIZED NODULIN-LIKE PROTEIN"/>
    <property type="match status" value="1"/>
</dbReference>
<comment type="subcellular location">
    <subcellularLocation>
        <location evidence="1">Membrane</location>
        <topology evidence="1">Multi-pass membrane protein</topology>
    </subcellularLocation>
</comment>
<dbReference type="Proteomes" id="UP000327013">
    <property type="component" value="Chromosome 5"/>
</dbReference>
<keyword evidence="7" id="KW-1185">Reference proteome</keyword>
<dbReference type="InterPro" id="IPR010658">
    <property type="entry name" value="Nodulin-like"/>
</dbReference>
<reference evidence="6 7" key="1">
    <citation type="submission" date="2019-06" db="EMBL/GenBank/DDBJ databases">
        <title>A chromosomal-level reference genome of Carpinus fangiana (Coryloideae, Betulaceae).</title>
        <authorList>
            <person name="Yang X."/>
            <person name="Wang Z."/>
            <person name="Zhang L."/>
            <person name="Hao G."/>
            <person name="Liu J."/>
            <person name="Yang Y."/>
        </authorList>
    </citation>
    <scope>NUCLEOTIDE SEQUENCE [LARGE SCALE GENOMIC DNA]</scope>
    <source>
        <strain evidence="6">Cfa_2016G</strain>
        <tissue evidence="6">Leaf</tissue>
    </source>
</reference>
<gene>
    <name evidence="6" type="ORF">FH972_013371</name>
</gene>
<evidence type="ECO:0000313" key="7">
    <source>
        <dbReference type="Proteomes" id="UP000327013"/>
    </source>
</evidence>
<feature type="domain" description="Nodulin-like" evidence="5">
    <location>
        <begin position="11"/>
        <end position="79"/>
    </location>
</feature>
<keyword evidence="4" id="KW-0472">Membrane</keyword>
<sequence>MVAVKGGTRPPWVGLGAIVWVERALGNAYTFPLYSHNLKSVMGLSQHQLTMIGVANDIGKNVGLLPGLACDKFPPWVFLSERRRLIGLICFSEIGRRRRRLGDPRCSYRLLPVIGDYRVRRFSPAALTGDPRYSYRRLDLGDLLRSSESEVTGFDFIPFWGSLAMVEGDLVALAVVVQWANSSSSSSSSL</sequence>
<evidence type="ECO:0000313" key="6">
    <source>
        <dbReference type="EMBL" id="KAE8056616.1"/>
    </source>
</evidence>
<dbReference type="OrthoDB" id="410267at2759"/>
<evidence type="ECO:0000256" key="3">
    <source>
        <dbReference type="ARBA" id="ARBA00022989"/>
    </source>
</evidence>
<proteinExistence type="predicted"/>
<dbReference type="PANTHER" id="PTHR21576:SF154">
    <property type="entry name" value="OS04G0502800 PROTEIN"/>
    <property type="match status" value="1"/>
</dbReference>
<keyword evidence="2" id="KW-0812">Transmembrane</keyword>
<evidence type="ECO:0000256" key="4">
    <source>
        <dbReference type="ARBA" id="ARBA00023136"/>
    </source>
</evidence>
<dbReference type="AlphaFoldDB" id="A0A5N6R6T2"/>
<protein>
    <recommendedName>
        <fullName evidence="5">Nodulin-like domain-containing protein</fullName>
    </recommendedName>
</protein>
<evidence type="ECO:0000256" key="1">
    <source>
        <dbReference type="ARBA" id="ARBA00004141"/>
    </source>
</evidence>
<keyword evidence="3" id="KW-1133">Transmembrane helix</keyword>
<organism evidence="6 7">
    <name type="scientific">Carpinus fangiana</name>
    <dbReference type="NCBI Taxonomy" id="176857"/>
    <lineage>
        <taxon>Eukaryota</taxon>
        <taxon>Viridiplantae</taxon>
        <taxon>Streptophyta</taxon>
        <taxon>Embryophyta</taxon>
        <taxon>Tracheophyta</taxon>
        <taxon>Spermatophyta</taxon>
        <taxon>Magnoliopsida</taxon>
        <taxon>eudicotyledons</taxon>
        <taxon>Gunneridae</taxon>
        <taxon>Pentapetalae</taxon>
        <taxon>rosids</taxon>
        <taxon>fabids</taxon>
        <taxon>Fagales</taxon>
        <taxon>Betulaceae</taxon>
        <taxon>Carpinus</taxon>
    </lineage>
</organism>
<accession>A0A5N6R6T2</accession>
<name>A0A5N6R6T2_9ROSI</name>
<dbReference type="EMBL" id="CM017325">
    <property type="protein sequence ID" value="KAE8056616.1"/>
    <property type="molecule type" value="Genomic_DNA"/>
</dbReference>
<evidence type="ECO:0000259" key="5">
    <source>
        <dbReference type="Pfam" id="PF06813"/>
    </source>
</evidence>
<dbReference type="Pfam" id="PF06813">
    <property type="entry name" value="Nodulin-like"/>
    <property type="match status" value="1"/>
</dbReference>
<dbReference type="GO" id="GO:0016020">
    <property type="term" value="C:membrane"/>
    <property type="evidence" value="ECO:0007669"/>
    <property type="project" value="UniProtKB-SubCell"/>
</dbReference>
<evidence type="ECO:0000256" key="2">
    <source>
        <dbReference type="ARBA" id="ARBA00022692"/>
    </source>
</evidence>